<accession>A0A1B8GWS9</accession>
<organism evidence="17 18">
    <name type="scientific">Pseudogymnoascus verrucosus</name>
    <dbReference type="NCBI Taxonomy" id="342668"/>
    <lineage>
        <taxon>Eukaryota</taxon>
        <taxon>Fungi</taxon>
        <taxon>Dikarya</taxon>
        <taxon>Ascomycota</taxon>
        <taxon>Pezizomycotina</taxon>
        <taxon>Leotiomycetes</taxon>
        <taxon>Thelebolales</taxon>
        <taxon>Thelebolaceae</taxon>
        <taxon>Pseudogymnoascus</taxon>
    </lineage>
</organism>
<evidence type="ECO:0000256" key="9">
    <source>
        <dbReference type="ARBA" id="ARBA00022955"/>
    </source>
</evidence>
<dbReference type="PIRSF" id="PIRSF017288">
    <property type="entry name" value="PMK_GHMP_euk"/>
    <property type="match status" value="1"/>
</dbReference>
<dbReference type="InterPro" id="IPR036554">
    <property type="entry name" value="GHMP_kinase_C_sf"/>
</dbReference>
<protein>
    <recommendedName>
        <fullName evidence="3 15">Phosphomevalonate kinase</fullName>
        <ecNumber evidence="3 15">2.7.4.2</ecNumber>
    </recommendedName>
</protein>
<dbReference type="AlphaFoldDB" id="A0A1B8GWS9"/>
<keyword evidence="6" id="KW-0547">Nucleotide-binding</keyword>
<keyword evidence="5 15" id="KW-0808">Transferase</keyword>
<dbReference type="GO" id="GO:0005524">
    <property type="term" value="F:ATP binding"/>
    <property type="evidence" value="ECO:0007669"/>
    <property type="project" value="UniProtKB-UniRule"/>
</dbReference>
<evidence type="ECO:0000256" key="12">
    <source>
        <dbReference type="ARBA" id="ARBA00023166"/>
    </source>
</evidence>
<dbReference type="SUPFAM" id="SSF54211">
    <property type="entry name" value="Ribosomal protein S5 domain 2-like"/>
    <property type="match status" value="1"/>
</dbReference>
<comment type="catalytic activity">
    <reaction evidence="14">
        <text>(R)-5-phosphomevalonate + ATP = (R)-5-diphosphomevalonate + ADP</text>
        <dbReference type="Rhea" id="RHEA:16341"/>
        <dbReference type="ChEBI" id="CHEBI:30616"/>
        <dbReference type="ChEBI" id="CHEBI:57557"/>
        <dbReference type="ChEBI" id="CHEBI:58146"/>
        <dbReference type="ChEBI" id="CHEBI:456216"/>
        <dbReference type="EC" id="2.7.4.2"/>
    </reaction>
    <physiologicalReaction direction="left-to-right" evidence="14">
        <dbReference type="Rhea" id="RHEA:16342"/>
    </physiologicalReaction>
</comment>
<dbReference type="InterPro" id="IPR035102">
    <property type="entry name" value="Phosphomevalonate_kinase"/>
</dbReference>
<dbReference type="SUPFAM" id="SSF55060">
    <property type="entry name" value="GHMP Kinase, C-terminal domain"/>
    <property type="match status" value="1"/>
</dbReference>
<evidence type="ECO:0000259" key="16">
    <source>
        <dbReference type="Pfam" id="PF00288"/>
    </source>
</evidence>
<dbReference type="OrthoDB" id="10262935at2759"/>
<evidence type="ECO:0000256" key="15">
    <source>
        <dbReference type="PIRNR" id="PIRNR017288"/>
    </source>
</evidence>
<evidence type="ECO:0000256" key="14">
    <source>
        <dbReference type="ARBA" id="ARBA00029326"/>
    </source>
</evidence>
<dbReference type="InterPro" id="IPR006204">
    <property type="entry name" value="GHMP_kinase_N_dom"/>
</dbReference>
<dbReference type="PANTHER" id="PTHR31814">
    <property type="match status" value="1"/>
</dbReference>
<name>A0A1B8GWS9_9PEZI</name>
<proteinExistence type="inferred from homology"/>
<dbReference type="RefSeq" id="XP_018134018.1">
    <property type="nucleotide sequence ID" value="XM_018270986.2"/>
</dbReference>
<evidence type="ECO:0000256" key="5">
    <source>
        <dbReference type="ARBA" id="ARBA00022679"/>
    </source>
</evidence>
<dbReference type="Pfam" id="PF00288">
    <property type="entry name" value="GHMP_kinases_N"/>
    <property type="match status" value="1"/>
</dbReference>
<evidence type="ECO:0000256" key="6">
    <source>
        <dbReference type="ARBA" id="ARBA00022741"/>
    </source>
</evidence>
<evidence type="ECO:0000313" key="18">
    <source>
        <dbReference type="Proteomes" id="UP000091956"/>
    </source>
</evidence>
<keyword evidence="11 15" id="KW-0443">Lipid metabolism</keyword>
<dbReference type="PANTHER" id="PTHR31814:SF2">
    <property type="entry name" value="PHOSPHOMEVALONATE KINASE"/>
    <property type="match status" value="1"/>
</dbReference>
<dbReference type="InterPro" id="IPR020568">
    <property type="entry name" value="Ribosomal_Su5_D2-typ_SF"/>
</dbReference>
<keyword evidence="10" id="KW-0756">Sterol biosynthesis</keyword>
<dbReference type="STRING" id="342668.A0A1B8GWS9"/>
<dbReference type="GeneID" id="28834850"/>
<evidence type="ECO:0000256" key="3">
    <source>
        <dbReference type="ARBA" id="ARBA00012958"/>
    </source>
</evidence>
<evidence type="ECO:0000313" key="17">
    <source>
        <dbReference type="EMBL" id="OBU00286.1"/>
    </source>
</evidence>
<dbReference type="Gene3D" id="3.30.70.890">
    <property type="entry name" value="GHMP kinase, C-terminal domain"/>
    <property type="match status" value="1"/>
</dbReference>
<evidence type="ECO:0000256" key="11">
    <source>
        <dbReference type="ARBA" id="ARBA00023098"/>
    </source>
</evidence>
<keyword evidence="9 15" id="KW-0752">Steroid biosynthesis</keyword>
<evidence type="ECO:0000256" key="1">
    <source>
        <dbReference type="ARBA" id="ARBA00005017"/>
    </source>
</evidence>
<keyword evidence="7 15" id="KW-0418">Kinase</keyword>
<dbReference type="UniPathway" id="UPA00057">
    <property type="reaction ID" value="UER00099"/>
</dbReference>
<sequence length="442" mass="46635">MSKPSHTAVSAPGKVLLAGGYLVLDRAYTGLVFGLSARIHVIVKEAVTAEGAEPLIVVKSPQFVEAEWRYSAVILGDGAGVEVKQIESPSTSRNPFVETTLTYTLSYFLTTTTLTTLPSLTITILADNDYYSQPPSSPTTITTPSSPSPFTSFPTPLTSANKTGLGSSAALTTALTSSLLHFLLPTPPTQILQHNLSQACHCAAQGKIGSGFDVAAAVYGTCLYRRFSPSLLSSISDAGGPGSQGFAERLRGVVGEGDGKWDTQIEKEGVAIPRGYALVMCDVDCGSQTVGMVKSVLAWRGKEVDDAGRIWTSLQTSNEELARALSAGKEDEISRAFGAIRALIREMGEKSGVPIEPAAQTALLDKLGEVEGVVGGVVPGAGGHDAVALLIREGDETLERVKKALEEWTAKGEGKVKLLGVKGEMEGVRVEKDFEYGSWIEA</sequence>
<comment type="similarity">
    <text evidence="2 15">Belongs to the GHMP kinase family. Mevalonate kinase subfamily.</text>
</comment>
<dbReference type="GO" id="GO:0006696">
    <property type="term" value="P:ergosterol biosynthetic process"/>
    <property type="evidence" value="ECO:0007669"/>
    <property type="project" value="TreeGrafter"/>
</dbReference>
<dbReference type="EMBL" id="KV460209">
    <property type="protein sequence ID" value="OBU00286.1"/>
    <property type="molecule type" value="Genomic_DNA"/>
</dbReference>
<dbReference type="Proteomes" id="UP000091956">
    <property type="component" value="Unassembled WGS sequence"/>
</dbReference>
<evidence type="ECO:0000256" key="2">
    <source>
        <dbReference type="ARBA" id="ARBA00006495"/>
    </source>
</evidence>
<dbReference type="GO" id="GO:0004631">
    <property type="term" value="F:phosphomevalonate kinase activity"/>
    <property type="evidence" value="ECO:0007669"/>
    <property type="project" value="UniProtKB-UniRule"/>
</dbReference>
<comment type="pathway">
    <text evidence="1 15">Isoprenoid biosynthesis; isopentenyl diphosphate biosynthesis via mevalonate pathway; isopentenyl diphosphate from (R)-mevalonate: step 2/3.</text>
</comment>
<dbReference type="InterPro" id="IPR016005">
    <property type="entry name" value="Erg8"/>
</dbReference>
<keyword evidence="12" id="KW-1207">Sterol metabolism</keyword>
<dbReference type="InterPro" id="IPR014721">
    <property type="entry name" value="Ribsml_uS5_D2-typ_fold_subgr"/>
</dbReference>
<evidence type="ECO:0000256" key="13">
    <source>
        <dbReference type="ARBA" id="ARBA00023221"/>
    </source>
</evidence>
<evidence type="ECO:0000256" key="10">
    <source>
        <dbReference type="ARBA" id="ARBA00023011"/>
    </source>
</evidence>
<dbReference type="Gene3D" id="3.30.230.10">
    <property type="match status" value="1"/>
</dbReference>
<reference evidence="18" key="2">
    <citation type="journal article" date="2018" name="Nat. Commun.">
        <title>Extreme sensitivity to ultraviolet light in the fungal pathogen causing white-nose syndrome of bats.</title>
        <authorList>
            <person name="Palmer J.M."/>
            <person name="Drees K.P."/>
            <person name="Foster J.T."/>
            <person name="Lindner D.L."/>
        </authorList>
    </citation>
    <scope>NUCLEOTIDE SEQUENCE [LARGE SCALE GENOMIC DNA]</scope>
    <source>
        <strain evidence="18">UAMH 10579</strain>
    </source>
</reference>
<keyword evidence="8" id="KW-0067">ATP-binding</keyword>
<evidence type="ECO:0000256" key="7">
    <source>
        <dbReference type="ARBA" id="ARBA00022777"/>
    </source>
</evidence>
<dbReference type="GO" id="GO:0019287">
    <property type="term" value="P:isopentenyl diphosphate biosynthetic process, mevalonate pathway"/>
    <property type="evidence" value="ECO:0007669"/>
    <property type="project" value="UniProtKB-UniRule"/>
</dbReference>
<gene>
    <name evidence="17" type="primary">ERG8</name>
    <name evidence="17" type="ORF">VE01_01464</name>
</gene>
<keyword evidence="18" id="KW-1185">Reference proteome</keyword>
<keyword evidence="13 15" id="KW-0753">Steroid metabolism</keyword>
<evidence type="ECO:0000256" key="4">
    <source>
        <dbReference type="ARBA" id="ARBA00022516"/>
    </source>
</evidence>
<evidence type="ECO:0000256" key="8">
    <source>
        <dbReference type="ARBA" id="ARBA00022840"/>
    </source>
</evidence>
<reference evidence="17 18" key="1">
    <citation type="submission" date="2016-03" db="EMBL/GenBank/DDBJ databases">
        <title>Comparative genomics of Pseudogymnoascus destructans, the fungus causing white-nose syndrome of bats.</title>
        <authorList>
            <person name="Palmer J.M."/>
            <person name="Drees K.P."/>
            <person name="Foster J.T."/>
            <person name="Lindner D.L."/>
        </authorList>
    </citation>
    <scope>NUCLEOTIDE SEQUENCE [LARGE SCALE GENOMIC DNA]</scope>
    <source>
        <strain evidence="17 18">UAMH 10579</strain>
    </source>
</reference>
<keyword evidence="4 15" id="KW-0444">Lipid biosynthesis</keyword>
<dbReference type="GO" id="GO:0005777">
    <property type="term" value="C:peroxisome"/>
    <property type="evidence" value="ECO:0007669"/>
    <property type="project" value="TreeGrafter"/>
</dbReference>
<dbReference type="EC" id="2.7.4.2" evidence="3 15"/>
<feature type="domain" description="GHMP kinase N-terminal" evidence="16">
    <location>
        <begin position="161"/>
        <end position="220"/>
    </location>
</feature>
<dbReference type="GO" id="GO:0010142">
    <property type="term" value="P:farnesyl diphosphate biosynthetic process, mevalonate pathway"/>
    <property type="evidence" value="ECO:0007669"/>
    <property type="project" value="TreeGrafter"/>
</dbReference>